<gene>
    <name evidence="1" type="ORF">HCU67_07890</name>
</gene>
<proteinExistence type="predicted"/>
<name>A0ABX1GS63_9FLAO</name>
<sequence length="137" mass="15351">MKSAGYSATPLVKKLGLKEGYKIKLVNPPTNYFELFDELPSGLLITENSAVLKNFIHFFTKERKELEELLPNLAKEIKQDGMVWVSWPKKAAKIDTNLDGNIVRSFGLNIGLVDVKVCAVDATWSGLKFVIPVKDRV</sequence>
<reference evidence="1 2" key="1">
    <citation type="submission" date="2020-04" db="EMBL/GenBank/DDBJ databases">
        <authorList>
            <person name="Yoon J."/>
        </authorList>
    </citation>
    <scope>NUCLEOTIDE SEQUENCE [LARGE SCALE GENOMIC DNA]</scope>
    <source>
        <strain evidence="1 2">DJ-13</strain>
    </source>
</reference>
<dbReference type="RefSeq" id="WP_168552101.1">
    <property type="nucleotide sequence ID" value="NZ_JAAWWL010000002.1"/>
</dbReference>
<accession>A0ABX1GS63</accession>
<keyword evidence="2" id="KW-1185">Reference proteome</keyword>
<evidence type="ECO:0000313" key="1">
    <source>
        <dbReference type="EMBL" id="NKI31866.1"/>
    </source>
</evidence>
<organism evidence="1 2">
    <name type="scientific">Croceivirga thetidis</name>
    <dbReference type="NCBI Taxonomy" id="2721623"/>
    <lineage>
        <taxon>Bacteria</taxon>
        <taxon>Pseudomonadati</taxon>
        <taxon>Bacteroidota</taxon>
        <taxon>Flavobacteriia</taxon>
        <taxon>Flavobacteriales</taxon>
        <taxon>Flavobacteriaceae</taxon>
        <taxon>Croceivirga</taxon>
    </lineage>
</organism>
<dbReference type="Proteomes" id="UP000718451">
    <property type="component" value="Unassembled WGS sequence"/>
</dbReference>
<comment type="caution">
    <text evidence="1">The sequence shown here is derived from an EMBL/GenBank/DDBJ whole genome shotgun (WGS) entry which is preliminary data.</text>
</comment>
<protein>
    <submittedName>
        <fullName evidence="1">DUF3052 family protein</fullName>
    </submittedName>
</protein>
<evidence type="ECO:0000313" key="2">
    <source>
        <dbReference type="Proteomes" id="UP000718451"/>
    </source>
</evidence>
<dbReference type="EMBL" id="JAAWWL010000002">
    <property type="protein sequence ID" value="NKI31866.1"/>
    <property type="molecule type" value="Genomic_DNA"/>
</dbReference>